<dbReference type="EMBL" id="SSOP01000038">
    <property type="protein sequence ID" value="KAB5593426.1"/>
    <property type="molecule type" value="Genomic_DNA"/>
</dbReference>
<feature type="compositionally biased region" description="Basic and acidic residues" evidence="1">
    <location>
        <begin position="11"/>
        <end position="25"/>
    </location>
</feature>
<name>A0A5N5QQJ2_9AGAM</name>
<comment type="caution">
    <text evidence="3">The sequence shown here is derived from an EMBL/GenBank/DDBJ whole genome shotgun (WGS) entry which is preliminary data.</text>
</comment>
<sequence length="128" mass="13974">MPKAATTKTTKAKEPKEPKEAKEKTPSPYQLFMKEQLPVYKSKNPEVTHKDAFRAVALLWKDADENPNKGQAAKPRAPAKPKEKVVKEKPKKKPTKKAAAAVSSDAEDKDDGVSSDAEKEAADDDGSD</sequence>
<dbReference type="Pfam" id="PF04690">
    <property type="entry name" value="YABBY"/>
    <property type="match status" value="1"/>
</dbReference>
<dbReference type="InterPro" id="IPR036910">
    <property type="entry name" value="HMG_box_dom_sf"/>
</dbReference>
<evidence type="ECO:0000259" key="2">
    <source>
        <dbReference type="Pfam" id="PF04690"/>
    </source>
</evidence>
<dbReference type="SUPFAM" id="SSF47095">
    <property type="entry name" value="HMG-box"/>
    <property type="match status" value="1"/>
</dbReference>
<accession>A0A5N5QQJ2</accession>
<dbReference type="CDD" id="cd00084">
    <property type="entry name" value="HMG-box_SF"/>
    <property type="match status" value="1"/>
</dbReference>
<dbReference type="OrthoDB" id="667577at2759"/>
<organism evidence="3 4">
    <name type="scientific">Ceratobasidium theobromae</name>
    <dbReference type="NCBI Taxonomy" id="1582974"/>
    <lineage>
        <taxon>Eukaryota</taxon>
        <taxon>Fungi</taxon>
        <taxon>Dikarya</taxon>
        <taxon>Basidiomycota</taxon>
        <taxon>Agaricomycotina</taxon>
        <taxon>Agaricomycetes</taxon>
        <taxon>Cantharellales</taxon>
        <taxon>Ceratobasidiaceae</taxon>
        <taxon>Ceratobasidium</taxon>
    </lineage>
</organism>
<dbReference type="AlphaFoldDB" id="A0A5N5QQJ2"/>
<dbReference type="Proteomes" id="UP000383932">
    <property type="component" value="Unassembled WGS sequence"/>
</dbReference>
<proteinExistence type="predicted"/>
<evidence type="ECO:0000256" key="1">
    <source>
        <dbReference type="SAM" id="MobiDB-lite"/>
    </source>
</evidence>
<protein>
    <submittedName>
        <fullName evidence="3">YABBY protein</fullName>
    </submittedName>
</protein>
<feature type="region of interest" description="Disordered" evidence="1">
    <location>
        <begin position="64"/>
        <end position="128"/>
    </location>
</feature>
<dbReference type="InterPro" id="IPR056775">
    <property type="entry name" value="YABBY_C"/>
</dbReference>
<reference evidence="3 4" key="1">
    <citation type="journal article" date="2019" name="Fungal Biol. Biotechnol.">
        <title>Draft genome sequence of fastidious pathogen Ceratobasidium theobromae, which causes vascular-streak dieback in Theobroma cacao.</title>
        <authorList>
            <person name="Ali S.S."/>
            <person name="Asman A."/>
            <person name="Shao J."/>
            <person name="Firmansyah A.P."/>
            <person name="Susilo A.W."/>
            <person name="Rosmana A."/>
            <person name="McMahon P."/>
            <person name="Junaid M."/>
            <person name="Guest D."/>
            <person name="Kheng T.Y."/>
            <person name="Meinhardt L.W."/>
            <person name="Bailey B.A."/>
        </authorList>
    </citation>
    <scope>NUCLEOTIDE SEQUENCE [LARGE SCALE GENOMIC DNA]</scope>
    <source>
        <strain evidence="3 4">CT2</strain>
    </source>
</reference>
<keyword evidence="4" id="KW-1185">Reference proteome</keyword>
<dbReference type="Gene3D" id="1.10.30.10">
    <property type="entry name" value="High mobility group box domain"/>
    <property type="match status" value="1"/>
</dbReference>
<feature type="region of interest" description="Disordered" evidence="1">
    <location>
        <begin position="1"/>
        <end position="30"/>
    </location>
</feature>
<gene>
    <name evidence="3" type="ORF">CTheo_3164</name>
</gene>
<evidence type="ECO:0000313" key="4">
    <source>
        <dbReference type="Proteomes" id="UP000383932"/>
    </source>
</evidence>
<evidence type="ECO:0000313" key="3">
    <source>
        <dbReference type="EMBL" id="KAB5593426.1"/>
    </source>
</evidence>
<feature type="domain" description="YABBY protein C-terminal" evidence="2">
    <location>
        <begin position="8"/>
        <end position="61"/>
    </location>
</feature>